<dbReference type="AlphaFoldDB" id="A0AAW3EP27"/>
<accession>A0AAW3EP27</accession>
<dbReference type="Pfam" id="PF13663">
    <property type="entry name" value="DUF4148"/>
    <property type="match status" value="1"/>
</dbReference>
<organism evidence="3 4">
    <name type="scientific">Burkholderia gladioli</name>
    <name type="common">Pseudomonas marginata</name>
    <name type="synonym">Phytomonas marginata</name>
    <dbReference type="NCBI Taxonomy" id="28095"/>
    <lineage>
        <taxon>Bacteria</taxon>
        <taxon>Pseudomonadati</taxon>
        <taxon>Pseudomonadota</taxon>
        <taxon>Betaproteobacteria</taxon>
        <taxon>Burkholderiales</taxon>
        <taxon>Burkholderiaceae</taxon>
        <taxon>Burkholderia</taxon>
    </lineage>
</organism>
<feature type="chain" id="PRO_5043722092" description="DUF4148 domain-containing protein" evidence="2">
    <location>
        <begin position="21"/>
        <end position="89"/>
    </location>
</feature>
<feature type="region of interest" description="Disordered" evidence="1">
    <location>
        <begin position="47"/>
        <end position="89"/>
    </location>
</feature>
<proteinExistence type="predicted"/>
<keyword evidence="2" id="KW-0732">Signal</keyword>
<dbReference type="Proteomes" id="UP000029590">
    <property type="component" value="Unassembled WGS sequence"/>
</dbReference>
<feature type="compositionally biased region" description="Low complexity" evidence="1">
    <location>
        <begin position="78"/>
        <end position="89"/>
    </location>
</feature>
<dbReference type="EMBL" id="JPGG01000018">
    <property type="protein sequence ID" value="KGC09446.1"/>
    <property type="molecule type" value="Genomic_DNA"/>
</dbReference>
<evidence type="ECO:0000313" key="3">
    <source>
        <dbReference type="EMBL" id="KGC09446.1"/>
    </source>
</evidence>
<dbReference type="RefSeq" id="WP_025098595.1">
    <property type="nucleotide sequence ID" value="NZ_CADEPT010000004.1"/>
</dbReference>
<dbReference type="InterPro" id="IPR025421">
    <property type="entry name" value="DUF4148"/>
</dbReference>
<reference evidence="3 4" key="1">
    <citation type="submission" date="2014-04" db="EMBL/GenBank/DDBJ databases">
        <authorList>
            <person name="Bishop-Lilly K.A."/>
            <person name="Broomall S.M."/>
            <person name="Chain P.S."/>
            <person name="Chertkov O."/>
            <person name="Coyne S.R."/>
            <person name="Daligault H.E."/>
            <person name="Davenport K.W."/>
            <person name="Erkkila T."/>
            <person name="Frey K.G."/>
            <person name="Gibbons H.S."/>
            <person name="Gu W."/>
            <person name="Jaissle J."/>
            <person name="Johnson S.L."/>
            <person name="Koroleva G.I."/>
            <person name="Ladner J.T."/>
            <person name="Lo C.-C."/>
            <person name="Minogue T.D."/>
            <person name="Munk C."/>
            <person name="Palacios G.F."/>
            <person name="Redden C.L."/>
            <person name="Rosenzweig C.N."/>
            <person name="Scholz M.B."/>
            <person name="Teshima H."/>
            <person name="Xu Y."/>
        </authorList>
    </citation>
    <scope>NUCLEOTIDE SEQUENCE [LARGE SCALE GENOMIC DNA]</scope>
    <source>
        <strain evidence="4">gladioli</strain>
    </source>
</reference>
<sequence length="89" mass="9692">MRSLFCLPLLLAAVAPLAQAQSSTAATPPEKTHAQVVAELVQAYREGTIPTTDGDYPPSDSTIERNRARFESKTPSWAQQPQPQTQAQQ</sequence>
<comment type="caution">
    <text evidence="3">The sequence shown here is derived from an EMBL/GenBank/DDBJ whole genome shotgun (WGS) entry which is preliminary data.</text>
</comment>
<evidence type="ECO:0000313" key="4">
    <source>
        <dbReference type="Proteomes" id="UP000029590"/>
    </source>
</evidence>
<dbReference type="KEGG" id="bgo:BM43_2647"/>
<name>A0AAW3EP27_BURGA</name>
<evidence type="ECO:0008006" key="5">
    <source>
        <dbReference type="Google" id="ProtNLM"/>
    </source>
</evidence>
<protein>
    <recommendedName>
        <fullName evidence="5">DUF4148 domain-containing protein</fullName>
    </recommendedName>
</protein>
<evidence type="ECO:0000256" key="2">
    <source>
        <dbReference type="SAM" id="SignalP"/>
    </source>
</evidence>
<feature type="compositionally biased region" description="Basic and acidic residues" evidence="1">
    <location>
        <begin position="62"/>
        <end position="72"/>
    </location>
</feature>
<gene>
    <name evidence="3" type="ORF">DM48_6250</name>
</gene>
<feature type="signal peptide" evidence="2">
    <location>
        <begin position="1"/>
        <end position="20"/>
    </location>
</feature>
<dbReference type="GeneID" id="66457159"/>
<evidence type="ECO:0000256" key="1">
    <source>
        <dbReference type="SAM" id="MobiDB-lite"/>
    </source>
</evidence>